<accession>A0A655ZBD0</accession>
<dbReference type="Proteomes" id="UP000041770">
    <property type="component" value="Unassembled WGS sequence"/>
</dbReference>
<dbReference type="AlphaFoldDB" id="A0A655ZBD0"/>
<proteinExistence type="predicted"/>
<name>A0A655ZBD0_VIBCL</name>
<evidence type="ECO:0000313" key="2">
    <source>
        <dbReference type="Proteomes" id="UP000041770"/>
    </source>
</evidence>
<organism evidence="1 2">
    <name type="scientific">Vibrio cholerae</name>
    <dbReference type="NCBI Taxonomy" id="666"/>
    <lineage>
        <taxon>Bacteria</taxon>
        <taxon>Pseudomonadati</taxon>
        <taxon>Pseudomonadota</taxon>
        <taxon>Gammaproteobacteria</taxon>
        <taxon>Vibrionales</taxon>
        <taxon>Vibrionaceae</taxon>
        <taxon>Vibrio</taxon>
    </lineage>
</organism>
<protein>
    <submittedName>
        <fullName evidence="1">Uncharacterized protein</fullName>
    </submittedName>
</protein>
<gene>
    <name evidence="1" type="ORF">ERS013200_01894</name>
</gene>
<evidence type="ECO:0000313" key="1">
    <source>
        <dbReference type="EMBL" id="CSC64117.1"/>
    </source>
</evidence>
<reference evidence="1 2" key="1">
    <citation type="submission" date="2015-07" db="EMBL/GenBank/DDBJ databases">
        <authorList>
            <consortium name="Pathogen Informatics"/>
        </authorList>
    </citation>
    <scope>NUCLEOTIDE SEQUENCE [LARGE SCALE GENOMIC DNA]</scope>
    <source>
        <strain evidence="1 2">A316</strain>
    </source>
</reference>
<sequence length="54" mass="6502">MLLLQSDEYVHELHQTACPLLPEYGRYSYRYRNAYVALSLHEVLGLLIHREWQL</sequence>
<dbReference type="EMBL" id="CWQY01000010">
    <property type="protein sequence ID" value="CSC64117.1"/>
    <property type="molecule type" value="Genomic_DNA"/>
</dbReference>